<dbReference type="InterPro" id="IPR049539">
    <property type="entry name" value="SPL"/>
</dbReference>
<dbReference type="GO" id="GO:0003913">
    <property type="term" value="F:DNA photolyase activity"/>
    <property type="evidence" value="ECO:0007669"/>
    <property type="project" value="TreeGrafter"/>
</dbReference>
<dbReference type="EMBL" id="UINC01004442">
    <property type="protein sequence ID" value="SVA14366.1"/>
    <property type="molecule type" value="Genomic_DNA"/>
</dbReference>
<gene>
    <name evidence="1" type="ORF">METZ01_LOCUS67220</name>
</gene>
<name>A0A381TE15_9ZZZZ</name>
<reference evidence="1" key="1">
    <citation type="submission" date="2018-05" db="EMBL/GenBank/DDBJ databases">
        <authorList>
            <person name="Lanie J.A."/>
            <person name="Ng W.-L."/>
            <person name="Kazmierczak K.M."/>
            <person name="Andrzejewski T.M."/>
            <person name="Davidsen T.M."/>
            <person name="Wayne K.J."/>
            <person name="Tettelin H."/>
            <person name="Glass J.I."/>
            <person name="Rusch D."/>
            <person name="Podicherti R."/>
            <person name="Tsui H.-C.T."/>
            <person name="Winkler M.E."/>
        </authorList>
    </citation>
    <scope>NUCLEOTIDE SEQUENCE</scope>
</reference>
<protein>
    <recommendedName>
        <fullName evidence="2">Radical SAM core domain-containing protein</fullName>
    </recommendedName>
</protein>
<dbReference type="Pfam" id="PF20903">
    <property type="entry name" value="SPL"/>
    <property type="match status" value="1"/>
</dbReference>
<organism evidence="1">
    <name type="scientific">marine metagenome</name>
    <dbReference type="NCBI Taxonomy" id="408172"/>
    <lineage>
        <taxon>unclassified sequences</taxon>
        <taxon>metagenomes</taxon>
        <taxon>ecological metagenomes</taxon>
    </lineage>
</organism>
<dbReference type="GO" id="GO:0051539">
    <property type="term" value="F:4 iron, 4 sulfur cluster binding"/>
    <property type="evidence" value="ECO:0007669"/>
    <property type="project" value="TreeGrafter"/>
</dbReference>
<proteinExistence type="predicted"/>
<dbReference type="GO" id="GO:1904047">
    <property type="term" value="F:S-adenosyl-L-methionine binding"/>
    <property type="evidence" value="ECO:0007669"/>
    <property type="project" value="TreeGrafter"/>
</dbReference>
<evidence type="ECO:0000313" key="1">
    <source>
        <dbReference type="EMBL" id="SVA14366.1"/>
    </source>
</evidence>
<dbReference type="GO" id="GO:0042601">
    <property type="term" value="C:endospore-forming forespore"/>
    <property type="evidence" value="ECO:0007669"/>
    <property type="project" value="TreeGrafter"/>
</dbReference>
<accession>A0A381TE15</accession>
<dbReference type="PANTHER" id="PTHR37822">
    <property type="entry name" value="SPORE PHOTOPRODUCT LYASE-RELATED"/>
    <property type="match status" value="1"/>
</dbReference>
<dbReference type="Gene3D" id="3.80.30.30">
    <property type="match status" value="1"/>
</dbReference>
<dbReference type="AlphaFoldDB" id="A0A381TE15"/>
<dbReference type="PANTHER" id="PTHR37822:SF2">
    <property type="entry name" value="SPORE PHOTOPRODUCT LYASE"/>
    <property type="match status" value="1"/>
</dbReference>
<sequence>MAQLALSKFPKAEILEIDHYKDVFNRPRQDFQLQKASMKLILAKKTEPFLYPASDMVQEYGTPNVFYNTPILNCLYNCDYCFLQGMYPSGNLVVFVNEEDFFNSIKYKLKDLDDPSKPMVVSISYNTDLMAMENIIPVTSRWIEFAKLQKNMRIEIRTKSALFSAIKDIELSENVILSWTLSPLEICEKYEATAPPLHRRIKSLKQALDLGWDVRLCFDPVILVNDWEKIYMRFVDDIFSEIDGKKLADLTLGVFRMSKDYFNRIRKREPRSDIYYSDYIIESNTVTVPIDQRQRALAILKNRIAEYVPKDRIQVWG</sequence>
<evidence type="ECO:0008006" key="2">
    <source>
        <dbReference type="Google" id="ProtNLM"/>
    </source>
</evidence>
<dbReference type="Gene3D" id="3.40.50.12110">
    <property type="match status" value="1"/>
</dbReference>